<feature type="modified residue" description="Phosphohistidine" evidence="1">
    <location>
        <position position="35"/>
    </location>
</feature>
<dbReference type="InterPro" id="IPR000160">
    <property type="entry name" value="GGDEF_dom"/>
</dbReference>
<dbReference type="PROSITE" id="PS50887">
    <property type="entry name" value="GGDEF"/>
    <property type="match status" value="1"/>
</dbReference>
<dbReference type="InterPro" id="IPR008207">
    <property type="entry name" value="Sig_transdc_His_kin_Hpt_dom"/>
</dbReference>
<dbReference type="SUPFAM" id="SSF52172">
    <property type="entry name" value="CheY-like"/>
    <property type="match status" value="2"/>
</dbReference>
<name>A0A167TQU1_9BACL</name>
<evidence type="ECO:0000259" key="5">
    <source>
        <dbReference type="PROSITE" id="PS50894"/>
    </source>
</evidence>
<feature type="modified residue" description="4-aspartylphosphate" evidence="2">
    <location>
        <position position="464"/>
    </location>
</feature>
<dbReference type="GO" id="GO:1902201">
    <property type="term" value="P:negative regulation of bacterial-type flagellum-dependent cell motility"/>
    <property type="evidence" value="ECO:0007669"/>
    <property type="project" value="TreeGrafter"/>
</dbReference>
<feature type="domain" description="Response regulatory" evidence="3">
    <location>
        <begin position="107"/>
        <end position="223"/>
    </location>
</feature>
<feature type="domain" description="GGDEF" evidence="4">
    <location>
        <begin position="263"/>
        <end position="396"/>
    </location>
</feature>
<feature type="domain" description="Response regulatory" evidence="3">
    <location>
        <begin position="407"/>
        <end position="531"/>
    </location>
</feature>
<organism evidence="6 7">
    <name type="scientific">Anoxybacteroides amylolyticum</name>
    <dbReference type="NCBI Taxonomy" id="294699"/>
    <lineage>
        <taxon>Bacteria</taxon>
        <taxon>Bacillati</taxon>
        <taxon>Bacillota</taxon>
        <taxon>Bacilli</taxon>
        <taxon>Bacillales</taxon>
        <taxon>Anoxybacillaceae</taxon>
        <taxon>Anoxybacteroides</taxon>
    </lineage>
</organism>
<dbReference type="RefSeq" id="WP_066323432.1">
    <property type="nucleotide sequence ID" value="NZ_CP015438.1"/>
</dbReference>
<dbReference type="Gene3D" id="1.20.120.160">
    <property type="entry name" value="HPT domain"/>
    <property type="match status" value="1"/>
</dbReference>
<dbReference type="PATRIC" id="fig|294699.3.peg.1342"/>
<dbReference type="FunFam" id="3.30.70.270:FF:000001">
    <property type="entry name" value="Diguanylate cyclase domain protein"/>
    <property type="match status" value="1"/>
</dbReference>
<dbReference type="InterPro" id="IPR050469">
    <property type="entry name" value="Diguanylate_Cyclase"/>
</dbReference>
<dbReference type="Proteomes" id="UP000076865">
    <property type="component" value="Chromosome"/>
</dbReference>
<reference evidence="6 7" key="1">
    <citation type="journal article" date="2006" name="Syst. Appl. Microbiol.">
        <title>Anoxybacillus amylolyticus sp. nov., a thermophilic amylase producing bacterium isolated from Mount Rittmann (Antarctica).</title>
        <authorList>
            <person name="Poli A."/>
            <person name="Esposito E."/>
            <person name="Lama L."/>
            <person name="Orlando P."/>
            <person name="Nicolaus G."/>
            <person name="de Appolonia F."/>
            <person name="Gambacorta A."/>
            <person name="Nicolaus B."/>
        </authorList>
    </citation>
    <scope>NUCLEOTIDE SEQUENCE [LARGE SCALE GENOMIC DNA]</scope>
    <source>
        <strain evidence="6 7">DSM 15939</strain>
    </source>
</reference>
<dbReference type="GO" id="GO:0000160">
    <property type="term" value="P:phosphorelay signal transduction system"/>
    <property type="evidence" value="ECO:0007669"/>
    <property type="project" value="InterPro"/>
</dbReference>
<dbReference type="CDD" id="cd17574">
    <property type="entry name" value="REC_OmpR"/>
    <property type="match status" value="1"/>
</dbReference>
<dbReference type="GO" id="GO:0005886">
    <property type="term" value="C:plasma membrane"/>
    <property type="evidence" value="ECO:0007669"/>
    <property type="project" value="TreeGrafter"/>
</dbReference>
<sequence>MDKYKQHFLKNIRKKLEEWESMPFIPHDEVYRLVHSIAGTASIIGLDEIGQNARKLLDMLNEEENKTWTIEEVKQYIFQLVKSCYEYEESASTTFPSELYTQGEEPVILLIDDDTSFLMYMKEKLEKIGWYVVAIANPQKAITSFYDVRPDCVVIDIHMKEANGFEVLGFLKEKLKQQFIPTIMVSVDNSKVVRIKSYEMGADDFIQKPFDLDEFIARVKRQLERKRHIDEVLLVDELTHVYNRKYLKQAYALMQNEWKRLGEPFCLAILDLDHFKQVNDRYGHLVGDIVLRKFAELLRQGTRMSDIVVRFGGEEFVILFSKTKIQEAYEVANRLREQFERYPFQEEGATFSCTFSCGVVEVTDGDAPFEHWLRLADSALYEAKQKGRNRVVSAVPSQGTVQQKTIKIAVVDDDPIMRTIITDIVMKLPCERKAKHEVQTFKDGVEFIDSNWHQDLSPCLVILDGVMPKMDGLEVLQWIRMQKRSDRYKVIMLTSRRSENDIARALELGADDYITKPFKLLELEARICQMMKRMR</sequence>
<proteinExistence type="predicted"/>
<dbReference type="InterPro" id="IPR011006">
    <property type="entry name" value="CheY-like_superfamily"/>
</dbReference>
<dbReference type="Pfam" id="PF00990">
    <property type="entry name" value="GGDEF"/>
    <property type="match status" value="1"/>
</dbReference>
<evidence type="ECO:0000313" key="7">
    <source>
        <dbReference type="Proteomes" id="UP000076865"/>
    </source>
</evidence>
<evidence type="ECO:0000259" key="3">
    <source>
        <dbReference type="PROSITE" id="PS50110"/>
    </source>
</evidence>
<accession>A0A167TQU1</accession>
<dbReference type="PROSITE" id="PS50894">
    <property type="entry name" value="HPT"/>
    <property type="match status" value="1"/>
</dbReference>
<dbReference type="InterPro" id="IPR036641">
    <property type="entry name" value="HPT_dom_sf"/>
</dbReference>
<protein>
    <submittedName>
        <fullName evidence="6">Diguanylate cyclase domain protein</fullName>
    </submittedName>
</protein>
<dbReference type="SMART" id="SM00267">
    <property type="entry name" value="GGDEF"/>
    <property type="match status" value="1"/>
</dbReference>
<dbReference type="CDD" id="cd01949">
    <property type="entry name" value="GGDEF"/>
    <property type="match status" value="1"/>
</dbReference>
<dbReference type="KEGG" id="aamy:GFC30_1325"/>
<evidence type="ECO:0000259" key="4">
    <source>
        <dbReference type="PROSITE" id="PS50887"/>
    </source>
</evidence>
<dbReference type="PANTHER" id="PTHR45138:SF9">
    <property type="entry name" value="DIGUANYLATE CYCLASE DGCM-RELATED"/>
    <property type="match status" value="1"/>
</dbReference>
<dbReference type="GO" id="GO:0043709">
    <property type="term" value="P:cell adhesion involved in single-species biofilm formation"/>
    <property type="evidence" value="ECO:0007669"/>
    <property type="project" value="TreeGrafter"/>
</dbReference>
<gene>
    <name evidence="6" type="ORF">GFC30_1325</name>
</gene>
<evidence type="ECO:0000313" key="6">
    <source>
        <dbReference type="EMBL" id="ANB61920.1"/>
    </source>
</evidence>
<evidence type="ECO:0000256" key="1">
    <source>
        <dbReference type="PROSITE-ProRule" id="PRU00110"/>
    </source>
</evidence>
<dbReference type="EMBL" id="CP015438">
    <property type="protein sequence ID" value="ANB61920.1"/>
    <property type="molecule type" value="Genomic_DNA"/>
</dbReference>
<dbReference type="Gene3D" id="3.30.70.270">
    <property type="match status" value="1"/>
</dbReference>
<dbReference type="Pfam" id="PF00072">
    <property type="entry name" value="Response_reg"/>
    <property type="match status" value="2"/>
</dbReference>
<dbReference type="InterPro" id="IPR029787">
    <property type="entry name" value="Nucleotide_cyclase"/>
</dbReference>
<dbReference type="InterPro" id="IPR001789">
    <property type="entry name" value="Sig_transdc_resp-reg_receiver"/>
</dbReference>
<feature type="domain" description="HPt" evidence="5">
    <location>
        <begin position="1"/>
        <end position="91"/>
    </location>
</feature>
<keyword evidence="7" id="KW-1185">Reference proteome</keyword>
<evidence type="ECO:0000256" key="2">
    <source>
        <dbReference type="PROSITE-ProRule" id="PRU00169"/>
    </source>
</evidence>
<dbReference type="GO" id="GO:0052621">
    <property type="term" value="F:diguanylate cyclase activity"/>
    <property type="evidence" value="ECO:0007669"/>
    <property type="project" value="TreeGrafter"/>
</dbReference>
<dbReference type="SUPFAM" id="SSF47226">
    <property type="entry name" value="Histidine-containing phosphotransfer domain, HPT domain"/>
    <property type="match status" value="1"/>
</dbReference>
<keyword evidence="2" id="KW-0597">Phosphoprotein</keyword>
<dbReference type="Gene3D" id="3.40.50.2300">
    <property type="match status" value="2"/>
</dbReference>
<dbReference type="AlphaFoldDB" id="A0A167TQU1"/>
<dbReference type="PANTHER" id="PTHR45138">
    <property type="entry name" value="REGULATORY COMPONENTS OF SENSORY TRANSDUCTION SYSTEM"/>
    <property type="match status" value="1"/>
</dbReference>
<dbReference type="OrthoDB" id="9759607at2"/>
<feature type="modified residue" description="4-aspartylphosphate" evidence="2">
    <location>
        <position position="156"/>
    </location>
</feature>
<dbReference type="InterPro" id="IPR043128">
    <property type="entry name" value="Rev_trsase/Diguanyl_cyclase"/>
</dbReference>
<dbReference type="NCBIfam" id="TIGR00254">
    <property type="entry name" value="GGDEF"/>
    <property type="match status" value="1"/>
</dbReference>
<dbReference type="PROSITE" id="PS50110">
    <property type="entry name" value="RESPONSE_REGULATORY"/>
    <property type="match status" value="2"/>
</dbReference>
<dbReference type="SMART" id="SM00448">
    <property type="entry name" value="REC"/>
    <property type="match status" value="2"/>
</dbReference>
<dbReference type="SUPFAM" id="SSF55073">
    <property type="entry name" value="Nucleotide cyclase"/>
    <property type="match status" value="1"/>
</dbReference>